<accession>A0A1H3FEE0</accession>
<sequence length="86" mass="9595">MNETLTRNGLTTGQQNARNAAKAKRSPLERARDNPRSVKLAVAAYCYHTCKAQTASNSHLTKRAIKNCEKTDCPLWPHRGFQTPAK</sequence>
<evidence type="ECO:0000313" key="3">
    <source>
        <dbReference type="Proteomes" id="UP000198640"/>
    </source>
</evidence>
<organism evidence="2 3">
    <name type="scientific">Nitrosomonas halophila</name>
    <dbReference type="NCBI Taxonomy" id="44576"/>
    <lineage>
        <taxon>Bacteria</taxon>
        <taxon>Pseudomonadati</taxon>
        <taxon>Pseudomonadota</taxon>
        <taxon>Betaproteobacteria</taxon>
        <taxon>Nitrosomonadales</taxon>
        <taxon>Nitrosomonadaceae</taxon>
        <taxon>Nitrosomonas</taxon>
    </lineage>
</organism>
<gene>
    <name evidence="2" type="ORF">SAMN05421881_101149</name>
</gene>
<dbReference type="EMBL" id="FNOY01000011">
    <property type="protein sequence ID" value="SDX88544.1"/>
    <property type="molecule type" value="Genomic_DNA"/>
</dbReference>
<feature type="region of interest" description="Disordered" evidence="1">
    <location>
        <begin position="1"/>
        <end position="35"/>
    </location>
</feature>
<feature type="compositionally biased region" description="Basic and acidic residues" evidence="1">
    <location>
        <begin position="26"/>
        <end position="35"/>
    </location>
</feature>
<evidence type="ECO:0000313" key="2">
    <source>
        <dbReference type="EMBL" id="SDX88544.1"/>
    </source>
</evidence>
<protein>
    <submittedName>
        <fullName evidence="2">Uncharacterized protein</fullName>
    </submittedName>
</protein>
<dbReference type="AlphaFoldDB" id="A0A1H3FEE0"/>
<dbReference type="Proteomes" id="UP000198640">
    <property type="component" value="Unassembled WGS sequence"/>
</dbReference>
<keyword evidence="3" id="KW-1185">Reference proteome</keyword>
<evidence type="ECO:0000256" key="1">
    <source>
        <dbReference type="SAM" id="MobiDB-lite"/>
    </source>
</evidence>
<proteinExistence type="predicted"/>
<name>A0A1H3FEE0_9PROT</name>
<dbReference type="RefSeq" id="WP_090412484.1">
    <property type="nucleotide sequence ID" value="NZ_FNOY01000011.1"/>
</dbReference>
<feature type="compositionally biased region" description="Polar residues" evidence="1">
    <location>
        <begin position="1"/>
        <end position="18"/>
    </location>
</feature>
<dbReference type="STRING" id="44576.SAMN05421881_101149"/>
<reference evidence="2 3" key="1">
    <citation type="submission" date="2016-10" db="EMBL/GenBank/DDBJ databases">
        <authorList>
            <person name="de Groot N.N."/>
        </authorList>
    </citation>
    <scope>NUCLEOTIDE SEQUENCE [LARGE SCALE GENOMIC DNA]</scope>
    <source>
        <strain evidence="2 3">Nm1</strain>
    </source>
</reference>